<proteinExistence type="predicted"/>
<comment type="caution">
    <text evidence="1">The sequence shown here is derived from an EMBL/GenBank/DDBJ whole genome shotgun (WGS) entry which is preliminary data.</text>
</comment>
<organism evidence="1 2">
    <name type="scientific">Actinophytocola gossypii</name>
    <dbReference type="NCBI Taxonomy" id="2812003"/>
    <lineage>
        <taxon>Bacteria</taxon>
        <taxon>Bacillati</taxon>
        <taxon>Actinomycetota</taxon>
        <taxon>Actinomycetes</taxon>
        <taxon>Pseudonocardiales</taxon>
        <taxon>Pseudonocardiaceae</taxon>
    </lineage>
</organism>
<keyword evidence="2" id="KW-1185">Reference proteome</keyword>
<accession>A0ABT2J122</accession>
<reference evidence="1 2" key="1">
    <citation type="submission" date="2021-02" db="EMBL/GenBank/DDBJ databases">
        <title>Actinophytocola xerophila sp. nov., isolated from soil of cotton cropping field.</title>
        <authorList>
            <person name="Huang R."/>
            <person name="Chen X."/>
            <person name="Ge X."/>
            <person name="Liu W."/>
        </authorList>
    </citation>
    <scope>NUCLEOTIDE SEQUENCE [LARGE SCALE GENOMIC DNA]</scope>
    <source>
        <strain evidence="1 2">S1-96</strain>
    </source>
</reference>
<dbReference type="Proteomes" id="UP001156441">
    <property type="component" value="Unassembled WGS sequence"/>
</dbReference>
<sequence>MTTLSILPRQRIIVAVDIEGSTDRTNFARAQLRHDMYDALEDALAASGVTEDRREPLFDRGDGALALIHSTDDVPITRLLDTFTPVLNELLELHAIAQPDRTFRLRAAVHTGVVHFDTRGTYGEDIDITVRLLDDPQLKRRLRRTTGPLVLVVSDHIYRSVIRHGYDGIDADTFEPLVRVEVARQNYLGWVQVPAESQSVGTVSRMIDRVS</sequence>
<dbReference type="SUPFAM" id="SSF55073">
    <property type="entry name" value="Nucleotide cyclase"/>
    <property type="match status" value="1"/>
</dbReference>
<dbReference type="EMBL" id="JAFFZE010000001">
    <property type="protein sequence ID" value="MCT2581541.1"/>
    <property type="molecule type" value="Genomic_DNA"/>
</dbReference>
<protein>
    <recommendedName>
        <fullName evidence="3">Guanylate cyclase domain-containing protein</fullName>
    </recommendedName>
</protein>
<name>A0ABT2J122_9PSEU</name>
<dbReference type="InterPro" id="IPR029787">
    <property type="entry name" value="Nucleotide_cyclase"/>
</dbReference>
<evidence type="ECO:0008006" key="3">
    <source>
        <dbReference type="Google" id="ProtNLM"/>
    </source>
</evidence>
<gene>
    <name evidence="1" type="ORF">JT362_00210</name>
</gene>
<evidence type="ECO:0000313" key="2">
    <source>
        <dbReference type="Proteomes" id="UP001156441"/>
    </source>
</evidence>
<dbReference type="Gene3D" id="3.30.70.1230">
    <property type="entry name" value="Nucleotide cyclase"/>
    <property type="match status" value="1"/>
</dbReference>
<dbReference type="RefSeq" id="WP_260188899.1">
    <property type="nucleotide sequence ID" value="NZ_JAFFZE010000001.1"/>
</dbReference>
<evidence type="ECO:0000313" key="1">
    <source>
        <dbReference type="EMBL" id="MCT2581541.1"/>
    </source>
</evidence>